<dbReference type="PROSITE" id="PS51318">
    <property type="entry name" value="TAT"/>
    <property type="match status" value="1"/>
</dbReference>
<dbReference type="InterPro" id="IPR006311">
    <property type="entry name" value="TAT_signal"/>
</dbReference>
<dbReference type="InterPro" id="IPR037165">
    <property type="entry name" value="AldOxase/xan_DH_Mopterin-bd_sf"/>
</dbReference>
<dbReference type="eggNOG" id="COG1529">
    <property type="taxonomic scope" value="Bacteria"/>
</dbReference>
<evidence type="ECO:0000313" key="2">
    <source>
        <dbReference type="EMBL" id="BAG46748.1"/>
    </source>
</evidence>
<dbReference type="PIRSF" id="PIRSF036389">
    <property type="entry name" value="IOR_B"/>
    <property type="match status" value="1"/>
</dbReference>
<dbReference type="SUPFAM" id="SSF56003">
    <property type="entry name" value="Molybdenum cofactor-binding domain"/>
    <property type="match status" value="2"/>
</dbReference>
<keyword evidence="2" id="KW-0560">Oxidoreductase</keyword>
<organism evidence="2 3">
    <name type="scientific">Burkholderia multivorans (strain ATCC 17616 / 249)</name>
    <dbReference type="NCBI Taxonomy" id="395019"/>
    <lineage>
        <taxon>Bacteria</taxon>
        <taxon>Pseudomonadati</taxon>
        <taxon>Pseudomonadota</taxon>
        <taxon>Betaproteobacteria</taxon>
        <taxon>Burkholderiales</taxon>
        <taxon>Burkholderiaceae</taxon>
        <taxon>Burkholderia</taxon>
        <taxon>Burkholderia cepacia complex</taxon>
    </lineage>
</organism>
<gene>
    <name evidence="2" type="primary">iorB</name>
    <name evidence="2" type="ordered locus">BMULJ_04902</name>
</gene>
<dbReference type="RefSeq" id="WP_012216507.1">
    <property type="nucleotide sequence ID" value="NC_010086.1"/>
</dbReference>
<dbReference type="STRING" id="395019.BMULJ_04902"/>
<dbReference type="AlphaFoldDB" id="A0A0H3KNV3"/>
<dbReference type="EMBL" id="AP009386">
    <property type="protein sequence ID" value="BAG46748.1"/>
    <property type="molecule type" value="Genomic_DNA"/>
</dbReference>
<dbReference type="GO" id="GO:0047121">
    <property type="term" value="F:isoquinoline 1-oxidoreductase activity"/>
    <property type="evidence" value="ECO:0007669"/>
    <property type="project" value="UniProtKB-EC"/>
</dbReference>
<dbReference type="InterPro" id="IPR008274">
    <property type="entry name" value="AldOxase/xan_DH_MoCoBD1"/>
</dbReference>
<keyword evidence="3" id="KW-1185">Reference proteome</keyword>
<protein>
    <submittedName>
        <fullName evidence="2">Isoquinoline 1-oxidoreductase, beta subunit</fullName>
        <ecNumber evidence="2">1.3.99.16</ecNumber>
    </submittedName>
</protein>
<dbReference type="KEGG" id="bmu:Bmul_3615"/>
<evidence type="ECO:0000259" key="1">
    <source>
        <dbReference type="SMART" id="SM01008"/>
    </source>
</evidence>
<evidence type="ECO:0000313" key="3">
    <source>
        <dbReference type="Proteomes" id="UP000008815"/>
    </source>
</evidence>
<dbReference type="Gene3D" id="3.30.365.10">
    <property type="entry name" value="Aldehyde oxidase/xanthine dehydrogenase, molybdopterin binding domain"/>
    <property type="match status" value="4"/>
</dbReference>
<dbReference type="InterPro" id="IPR052516">
    <property type="entry name" value="N-heterocyclic_Hydroxylase"/>
</dbReference>
<sequence>MRHDRTAPMPPIDDAPRRRFLKQSAALLTAGVAVGFRLADATAAGPRASGDPHPAAGEFEPNAWVRVLPDDTIKLVVHKHDSGTGTRTALAALVAEELDVDPFRVEVITPEDPFFADYIHPLWKVFSTGGSTSVAMEYDRLREAGATARAMLVAAAARQWNVRASTCTTADGAVQHAASGRRATYGSLASAAARLPAPQRVALKDPAQFRYIGKLRRKRGAAQKADGSFPYSIDVSLPGMLVAVVTRAPVIDARVRSVDAKAALAMPGVRDVLQIPPRPDVLGGNQAGVAVLADDYWSAHRAQAALKIEWEDSLFETFDSSTLAARQAAWVDDPAARVVPTIRDGDPANASLAGARTVDATYAMPYKAANPLEPINVTVWARDGGIEYWGGLQVPSTAMEAAQVIGGIPAHRVTLHERVSGGSFGARESKYWLFEATWLAVKTGKPVKLMNSREDEMRALFYHAASCHRARAVLDARGNLASLWLRGVMPASPQQWEPGYLERADRMDFSTTEALTKWEFAYAAPHRDIGWIRLETGVPTGWYRAVSYIPNVFAVESLMDEAAHAAARDPVEFRLAHMRDRPRHAAVLREAATRAGWGQPLPAGVALGIATNQAYDSYVAVVARVVRDAEGAVRVAKLTCVADCGIAVSPAGVEEQLYGGLMWGLGHATSDRIDIRNGRVQQSNFDTYRVMRMNDMPETDIHIVQGDRAKPGGVGELSSPAVTPAIANAVFRLSGKRLRETPFDLSAVS</sequence>
<dbReference type="Gene3D" id="3.90.1170.50">
    <property type="entry name" value="Aldehyde oxidase/xanthine dehydrogenase, a/b hammerhead"/>
    <property type="match status" value="1"/>
</dbReference>
<feature type="domain" description="Aldehyde oxidase/xanthine dehydrogenase a/b hammerhead" evidence="1">
    <location>
        <begin position="226"/>
        <end position="314"/>
    </location>
</feature>
<dbReference type="SMART" id="SM01008">
    <property type="entry name" value="Ald_Xan_dh_C"/>
    <property type="match status" value="1"/>
</dbReference>
<accession>A0A0H3KNV3</accession>
<dbReference type="Proteomes" id="UP000008815">
    <property type="component" value="Chromosome 2"/>
</dbReference>
<dbReference type="EC" id="1.3.99.16" evidence="2"/>
<dbReference type="KEGG" id="bmj:BMULJ_04902"/>
<dbReference type="InterPro" id="IPR012368">
    <property type="entry name" value="OxRdtase_Mopterin-bd_su_IorB"/>
</dbReference>
<proteinExistence type="predicted"/>
<dbReference type="PANTHER" id="PTHR47495">
    <property type="entry name" value="ALDEHYDE DEHYDROGENASE"/>
    <property type="match status" value="1"/>
</dbReference>
<reference evidence="2 3" key="1">
    <citation type="submission" date="2007-04" db="EMBL/GenBank/DDBJ databases">
        <title>Complete genome sequence of Burkholderia multivorans ATCC 17616.</title>
        <authorList>
            <person name="Ohtsubo Y."/>
            <person name="Yamashita A."/>
            <person name="Kurokawa K."/>
            <person name="Takami H."/>
            <person name="Yuhara S."/>
            <person name="Nishiyama E."/>
            <person name="Endo R."/>
            <person name="Miyazaki R."/>
            <person name="Ono A."/>
            <person name="Yano K."/>
            <person name="Ito M."/>
            <person name="Sota M."/>
            <person name="Yuji N."/>
            <person name="Hattori M."/>
            <person name="Tsuda M."/>
        </authorList>
    </citation>
    <scope>NUCLEOTIDE SEQUENCE [LARGE SCALE GENOMIC DNA]</scope>
    <source>
        <strain evidence="3">ATCC 17616 / 249</strain>
    </source>
</reference>
<dbReference type="InterPro" id="IPR000674">
    <property type="entry name" value="Ald_Oxase/Xan_DH_a/b"/>
</dbReference>
<dbReference type="Pfam" id="PF02738">
    <property type="entry name" value="MoCoBD_1"/>
    <property type="match status" value="1"/>
</dbReference>
<dbReference type="InterPro" id="IPR046867">
    <property type="entry name" value="AldOxase/xan_DH_MoCoBD2"/>
</dbReference>
<dbReference type="HOGENOM" id="CLU_013917_0_1_4"/>
<name>A0A0H3KNV3_BURM1</name>
<dbReference type="Pfam" id="PF20256">
    <property type="entry name" value="MoCoBD_2"/>
    <property type="match status" value="2"/>
</dbReference>
<dbReference type="PANTHER" id="PTHR47495:SF2">
    <property type="entry name" value="ALDEHYDE DEHYDROGENASE"/>
    <property type="match status" value="1"/>
</dbReference>